<feature type="transmembrane region" description="Helical" evidence="1">
    <location>
        <begin position="6"/>
        <end position="24"/>
    </location>
</feature>
<evidence type="ECO:0000313" key="3">
    <source>
        <dbReference type="Proteomes" id="UP001371456"/>
    </source>
</evidence>
<protein>
    <submittedName>
        <fullName evidence="2">Uncharacterized protein</fullName>
    </submittedName>
</protein>
<organism evidence="2 3">
    <name type="scientific">Solanum bulbocastanum</name>
    <name type="common">Wild potato</name>
    <dbReference type="NCBI Taxonomy" id="147425"/>
    <lineage>
        <taxon>Eukaryota</taxon>
        <taxon>Viridiplantae</taxon>
        <taxon>Streptophyta</taxon>
        <taxon>Embryophyta</taxon>
        <taxon>Tracheophyta</taxon>
        <taxon>Spermatophyta</taxon>
        <taxon>Magnoliopsida</taxon>
        <taxon>eudicotyledons</taxon>
        <taxon>Gunneridae</taxon>
        <taxon>Pentapetalae</taxon>
        <taxon>asterids</taxon>
        <taxon>lamiids</taxon>
        <taxon>Solanales</taxon>
        <taxon>Solanaceae</taxon>
        <taxon>Solanoideae</taxon>
        <taxon>Solaneae</taxon>
        <taxon>Solanum</taxon>
    </lineage>
</organism>
<keyword evidence="1" id="KW-0472">Membrane</keyword>
<comment type="caution">
    <text evidence="2">The sequence shown here is derived from an EMBL/GenBank/DDBJ whole genome shotgun (WGS) entry which is preliminary data.</text>
</comment>
<evidence type="ECO:0000313" key="2">
    <source>
        <dbReference type="EMBL" id="KAK6804264.1"/>
    </source>
</evidence>
<keyword evidence="3" id="KW-1185">Reference proteome</keyword>
<keyword evidence="1" id="KW-0812">Transmembrane</keyword>
<dbReference type="EMBL" id="JBANQN010000001">
    <property type="protein sequence ID" value="KAK6804264.1"/>
    <property type="molecule type" value="Genomic_DNA"/>
</dbReference>
<accession>A0AAN8U651</accession>
<reference evidence="2 3" key="1">
    <citation type="submission" date="2024-02" db="EMBL/GenBank/DDBJ databases">
        <title>de novo genome assembly of Solanum bulbocastanum strain 11H21.</title>
        <authorList>
            <person name="Hosaka A.J."/>
        </authorList>
    </citation>
    <scope>NUCLEOTIDE SEQUENCE [LARGE SCALE GENOMIC DNA]</scope>
    <source>
        <tissue evidence="2">Young leaves</tissue>
    </source>
</reference>
<sequence length="80" mass="8886">MEKTSLKLIYIMALFIVVIDILCIKVEGDPLVCYTDEDCAYVQFQTLEDYAFLSFNFSTGLGVGSLCSATPLVKSFLKTT</sequence>
<gene>
    <name evidence="2" type="ORF">RDI58_002048</name>
</gene>
<keyword evidence="1" id="KW-1133">Transmembrane helix</keyword>
<evidence type="ECO:0000256" key="1">
    <source>
        <dbReference type="SAM" id="Phobius"/>
    </source>
</evidence>
<name>A0AAN8U651_SOLBU</name>
<dbReference type="Proteomes" id="UP001371456">
    <property type="component" value="Unassembled WGS sequence"/>
</dbReference>
<proteinExistence type="predicted"/>
<dbReference type="AlphaFoldDB" id="A0AAN8U651"/>